<keyword evidence="1" id="KW-0812">Transmembrane</keyword>
<sequence length="129" mass="14677">MFLIILKNGLHKYSKYIGILFCILIIILMSSCIANNEENASKVGNPITFYVQNKEKQPIKDFEIMLIKDESPGPSKEIVISIGKTNQEGKFIWKTPRKGKYIILLPNNEKKALVINDRNVAELITINVN</sequence>
<comment type="caution">
    <text evidence="2">The sequence shown here is derived from an EMBL/GenBank/DDBJ whole genome shotgun (WGS) entry which is preliminary data.</text>
</comment>
<dbReference type="InterPro" id="IPR019730">
    <property type="entry name" value="DUF2606"/>
</dbReference>
<dbReference type="RefSeq" id="WP_070140966.1">
    <property type="nucleotide sequence ID" value="NZ_LXLT01000011.1"/>
</dbReference>
<dbReference type="AlphaFoldDB" id="A0A1E8BCP1"/>
<protein>
    <recommendedName>
        <fullName evidence="4">DUF2606 family protein</fullName>
    </recommendedName>
</protein>
<evidence type="ECO:0000256" key="1">
    <source>
        <dbReference type="SAM" id="Phobius"/>
    </source>
</evidence>
<organism evidence="2 3">
    <name type="scientific">Bacillus mycoides</name>
    <dbReference type="NCBI Taxonomy" id="1405"/>
    <lineage>
        <taxon>Bacteria</taxon>
        <taxon>Bacillati</taxon>
        <taxon>Bacillota</taxon>
        <taxon>Bacilli</taxon>
        <taxon>Bacillales</taxon>
        <taxon>Bacillaceae</taxon>
        <taxon>Bacillus</taxon>
        <taxon>Bacillus cereus group</taxon>
    </lineage>
</organism>
<evidence type="ECO:0000313" key="2">
    <source>
        <dbReference type="EMBL" id="OFD84304.1"/>
    </source>
</evidence>
<evidence type="ECO:0000313" key="3">
    <source>
        <dbReference type="Proteomes" id="UP000175706"/>
    </source>
</evidence>
<dbReference type="EMBL" id="LXLT01000011">
    <property type="protein sequence ID" value="OFD84304.1"/>
    <property type="molecule type" value="Genomic_DNA"/>
</dbReference>
<accession>A0A1E8BCP1</accession>
<dbReference type="PATRIC" id="fig|86662.25.peg.715"/>
<keyword evidence="1" id="KW-1133">Transmembrane helix</keyword>
<keyword evidence="1" id="KW-0472">Membrane</keyword>
<dbReference type="Proteomes" id="UP000175706">
    <property type="component" value="Unassembled WGS sequence"/>
</dbReference>
<dbReference type="Pfam" id="PF10794">
    <property type="entry name" value="DUF2606"/>
    <property type="match status" value="1"/>
</dbReference>
<proteinExistence type="predicted"/>
<reference evidence="2 3" key="1">
    <citation type="submission" date="2016-05" db="EMBL/GenBank/DDBJ databases">
        <title>Bacillus thuringiensis and Bacillus weihenstephanensis as novel biocontrol agents of wilt causing Verticillium species.</title>
        <authorList>
            <person name="Hollensteiner J."/>
            <person name="Wemheuer F."/>
            <person name="Harting R."/>
            <person name="Kolarzyk A."/>
            <person name="Diaz-Valerio S."/>
            <person name="Poehlein A."/>
            <person name="Brzuszkiewicz E."/>
            <person name="Nesemann K."/>
            <person name="Braus-Stromeyer S."/>
            <person name="Braus G."/>
            <person name="Daniel R."/>
            <person name="Liesegang H."/>
        </authorList>
    </citation>
    <scope>NUCLEOTIDE SEQUENCE [LARGE SCALE GENOMIC DNA]</scope>
    <source>
        <strain evidence="2 3">GOE8</strain>
    </source>
</reference>
<gene>
    <name evidence="2" type="ORF">BWGOE8_07610</name>
</gene>
<feature type="transmembrane region" description="Helical" evidence="1">
    <location>
        <begin position="16"/>
        <end position="34"/>
    </location>
</feature>
<name>A0A1E8BCP1_BACMY</name>
<evidence type="ECO:0008006" key="4">
    <source>
        <dbReference type="Google" id="ProtNLM"/>
    </source>
</evidence>
<dbReference type="PROSITE" id="PS51257">
    <property type="entry name" value="PROKAR_LIPOPROTEIN"/>
    <property type="match status" value="1"/>
</dbReference>